<proteinExistence type="predicted"/>
<name>A0A096H015_COMTE</name>
<gene>
    <name evidence="1" type="ORF">P353_08040</name>
</gene>
<sequence length="146" mass="16200">MNMNAPGVIAVANGPKKPKLQLKRAVLEYVEGMALDLGEVLMLEVLEPADRKALQDAQRVCLKLTLQKRLHGVDSFVWEQLQAAMKDDYKKDAWAFEEEALLLTAMGSICAPEIDIALLSKRMNRSPYSVALKALELGYLRAPSSD</sequence>
<evidence type="ECO:0000313" key="1">
    <source>
        <dbReference type="EMBL" id="KGH30800.1"/>
    </source>
</evidence>
<protein>
    <submittedName>
        <fullName evidence="1">Uncharacterized protein</fullName>
    </submittedName>
</protein>
<comment type="caution">
    <text evidence="1">The sequence shown here is derived from an EMBL/GenBank/DDBJ whole genome shotgun (WGS) entry which is preliminary data.</text>
</comment>
<dbReference type="EMBL" id="AWOR01000037">
    <property type="protein sequence ID" value="KGH30800.1"/>
    <property type="molecule type" value="Genomic_DNA"/>
</dbReference>
<evidence type="ECO:0000313" key="2">
    <source>
        <dbReference type="Proteomes" id="UP000029553"/>
    </source>
</evidence>
<dbReference type="Proteomes" id="UP000029553">
    <property type="component" value="Unassembled WGS sequence"/>
</dbReference>
<dbReference type="RefSeq" id="WP_034367534.1">
    <property type="nucleotide sequence ID" value="NZ_AWOR01000037.1"/>
</dbReference>
<organism evidence="1 2">
    <name type="scientific">Comamonas testosteroni</name>
    <name type="common">Pseudomonas testosteroni</name>
    <dbReference type="NCBI Taxonomy" id="285"/>
    <lineage>
        <taxon>Bacteria</taxon>
        <taxon>Pseudomonadati</taxon>
        <taxon>Pseudomonadota</taxon>
        <taxon>Betaproteobacteria</taxon>
        <taxon>Burkholderiales</taxon>
        <taxon>Comamonadaceae</taxon>
        <taxon>Comamonas</taxon>
    </lineage>
</organism>
<reference evidence="1 2" key="1">
    <citation type="submission" date="2013-09" db="EMBL/GenBank/DDBJ databases">
        <title>High correlation between genotypes and phenotypes of environmental bacteria Comamonas testosteroni strains.</title>
        <authorList>
            <person name="Liu L."/>
            <person name="Zhu W."/>
            <person name="Xia X."/>
            <person name="Xu B."/>
            <person name="Luo M."/>
            <person name="Wang G."/>
        </authorList>
    </citation>
    <scope>NUCLEOTIDE SEQUENCE [LARGE SCALE GENOMIC DNA]</scope>
    <source>
        <strain evidence="1 2">JL40</strain>
    </source>
</reference>
<dbReference type="AlphaFoldDB" id="A0A096H015"/>
<accession>A0A096H015</accession>